<dbReference type="AlphaFoldDB" id="A0A8E2UCR0"/>
<dbReference type="EMBL" id="PHND01000001">
    <property type="protein sequence ID" value="PPE04652.1"/>
    <property type="molecule type" value="Genomic_DNA"/>
</dbReference>
<dbReference type="InterPro" id="IPR036388">
    <property type="entry name" value="WH-like_DNA-bd_sf"/>
</dbReference>
<evidence type="ECO:0000256" key="1">
    <source>
        <dbReference type="ARBA" id="ARBA00022490"/>
    </source>
</evidence>
<evidence type="ECO:0000313" key="6">
    <source>
        <dbReference type="Proteomes" id="UP000239010"/>
    </source>
</evidence>
<dbReference type="NCBIfam" id="TIGR00281">
    <property type="entry name" value="SMC-Scp complex subunit ScpB"/>
    <property type="match status" value="1"/>
</dbReference>
<dbReference type="Pfam" id="PF04079">
    <property type="entry name" value="SMC_ScpB"/>
    <property type="match status" value="1"/>
</dbReference>
<protein>
    <submittedName>
        <fullName evidence="5">Chromosome condensation and segregation factor B</fullName>
    </submittedName>
</protein>
<accession>A0A8E2UCR0</accession>
<keyword evidence="6" id="KW-1185">Reference proteome</keyword>
<sequence>MNSSMKSIIEGLLFVYGEEGISLLEIQNVLEDKRPVDIQEVILELEKSYSSSEDCAFSIQKFGKNKYRLQTKPELHEYLAKLEATKSISRLSPSCVEVLSIITYKGPISKNGIDEIREADSAYQFYKLRDKKLIKAVGKSETGANLYSITDNFFKLFNIQGGMESIPQIDLFHSTVNNEEKLNINFDSEAEKMNQKNSEVEIVNDEDFENFDGDVNF</sequence>
<organism evidence="5 6">
    <name type="scientific">Entomoplasma ellychniae</name>
    <dbReference type="NCBI Taxonomy" id="2114"/>
    <lineage>
        <taxon>Bacteria</taxon>
        <taxon>Bacillati</taxon>
        <taxon>Mycoplasmatota</taxon>
        <taxon>Mollicutes</taxon>
        <taxon>Entomoplasmatales</taxon>
        <taxon>Entomoplasmataceae</taxon>
        <taxon>Entomoplasma</taxon>
    </lineage>
</organism>
<dbReference type="GO" id="GO:0051301">
    <property type="term" value="P:cell division"/>
    <property type="evidence" value="ECO:0007669"/>
    <property type="project" value="UniProtKB-KW"/>
</dbReference>
<proteinExistence type="predicted"/>
<evidence type="ECO:0000256" key="4">
    <source>
        <dbReference type="ARBA" id="ARBA00023306"/>
    </source>
</evidence>
<keyword evidence="4" id="KW-0131">Cell cycle</keyword>
<gene>
    <name evidence="5" type="primary">scpB</name>
    <name evidence="5" type="ORF">EELLY_v1c03320</name>
</gene>
<keyword evidence="1" id="KW-0963">Cytoplasm</keyword>
<name>A0A8E2UCR0_9MOLU</name>
<comment type="caution">
    <text evidence="5">The sequence shown here is derived from an EMBL/GenBank/DDBJ whole genome shotgun (WGS) entry which is preliminary data.</text>
</comment>
<dbReference type="InterPro" id="IPR036390">
    <property type="entry name" value="WH_DNA-bd_sf"/>
</dbReference>
<evidence type="ECO:0000256" key="2">
    <source>
        <dbReference type="ARBA" id="ARBA00022618"/>
    </source>
</evidence>
<dbReference type="SUPFAM" id="SSF46785">
    <property type="entry name" value="Winged helix' DNA-binding domain"/>
    <property type="match status" value="2"/>
</dbReference>
<dbReference type="GO" id="GO:0051304">
    <property type="term" value="P:chromosome separation"/>
    <property type="evidence" value="ECO:0007669"/>
    <property type="project" value="InterPro"/>
</dbReference>
<dbReference type="PANTHER" id="PTHR34298:SF2">
    <property type="entry name" value="SEGREGATION AND CONDENSATION PROTEIN B"/>
    <property type="match status" value="1"/>
</dbReference>
<dbReference type="InterPro" id="IPR005234">
    <property type="entry name" value="ScpB_csome_segregation"/>
</dbReference>
<dbReference type="PANTHER" id="PTHR34298">
    <property type="entry name" value="SEGREGATION AND CONDENSATION PROTEIN B"/>
    <property type="match status" value="1"/>
</dbReference>
<dbReference type="Gene3D" id="1.10.10.10">
    <property type="entry name" value="Winged helix-like DNA-binding domain superfamily/Winged helix DNA-binding domain"/>
    <property type="match status" value="2"/>
</dbReference>
<dbReference type="Proteomes" id="UP000239010">
    <property type="component" value="Unassembled WGS sequence"/>
</dbReference>
<dbReference type="RefSeq" id="WP_104205768.1">
    <property type="nucleotide sequence ID" value="NZ_PHND01000001.1"/>
</dbReference>
<keyword evidence="3" id="KW-0159">Chromosome partition</keyword>
<reference evidence="5 6" key="1">
    <citation type="submission" date="2017-11" db="EMBL/GenBank/DDBJ databases">
        <title>Genome sequence of Entomoplasma ellychniae ELCN-1 (ATCC 43707).</title>
        <authorList>
            <person name="Lo W.-S."/>
            <person name="Gasparich G.E."/>
            <person name="Kuo C.-H."/>
        </authorList>
    </citation>
    <scope>NUCLEOTIDE SEQUENCE [LARGE SCALE GENOMIC DNA]</scope>
    <source>
        <strain evidence="5 6">ELCN-1</strain>
    </source>
</reference>
<dbReference type="PIRSF" id="PIRSF019345">
    <property type="entry name" value="ScpB"/>
    <property type="match status" value="1"/>
</dbReference>
<evidence type="ECO:0000313" key="5">
    <source>
        <dbReference type="EMBL" id="PPE04652.1"/>
    </source>
</evidence>
<evidence type="ECO:0000256" key="3">
    <source>
        <dbReference type="ARBA" id="ARBA00022829"/>
    </source>
</evidence>
<keyword evidence="2" id="KW-0132">Cell division</keyword>